<keyword evidence="3" id="KW-1185">Reference proteome</keyword>
<reference evidence="3" key="1">
    <citation type="submission" date="2016-04" db="EMBL/GenBank/DDBJ databases">
        <authorList>
            <person name="Chen L."/>
            <person name="Zhuang W."/>
            <person name="Wang G."/>
        </authorList>
    </citation>
    <scope>NUCLEOTIDE SEQUENCE [LARGE SCALE GENOMIC DNA]</scope>
    <source>
        <strain evidence="3">208</strain>
    </source>
</reference>
<evidence type="ECO:0000313" key="2">
    <source>
        <dbReference type="EMBL" id="OQP51698.1"/>
    </source>
</evidence>
<dbReference type="PANTHER" id="PTHR12526:SF630">
    <property type="entry name" value="GLYCOSYLTRANSFERASE"/>
    <property type="match status" value="1"/>
</dbReference>
<feature type="domain" description="Glycosyltransferase subfamily 4-like N-terminal" evidence="1">
    <location>
        <begin position="20"/>
        <end position="175"/>
    </location>
</feature>
<dbReference type="AlphaFoldDB" id="A0A1V9F034"/>
<dbReference type="STRING" id="550983.A4R26_29410"/>
<proteinExistence type="predicted"/>
<dbReference type="Pfam" id="PF13439">
    <property type="entry name" value="Glyco_transf_4"/>
    <property type="match status" value="1"/>
</dbReference>
<dbReference type="Gene3D" id="3.40.50.2000">
    <property type="entry name" value="Glycogen Phosphorylase B"/>
    <property type="match status" value="2"/>
</dbReference>
<dbReference type="Pfam" id="PF13692">
    <property type="entry name" value="Glyco_trans_1_4"/>
    <property type="match status" value="1"/>
</dbReference>
<dbReference type="RefSeq" id="WP_081169901.1">
    <property type="nucleotide sequence ID" value="NZ_LWBP01000217.1"/>
</dbReference>
<name>A0A1V9F034_9BACT</name>
<dbReference type="InterPro" id="IPR028098">
    <property type="entry name" value="Glyco_trans_4-like_N"/>
</dbReference>
<keyword evidence="2" id="KW-0808">Transferase</keyword>
<sequence>MILNKQRNRILFFIGSFKGGGKERRLVELLSYLSRKDNYEIMVVVTDPIIDFPAFHNLRVLYKIIPKKWKRNDLTIFFKFYKLCRQFKPHLIHTWGRIQSFYALPAVIGQHIPLLNGQITSAPPNAGRWSVNKLIDLINFKFSTVILSNSRAGIDAYKPPLQKIKIIYNGISLNRFENLPAPDQVRSKYGISTPFAVVMVATFSTNKDYKTFFNVAEKITTVRNDITFIAVGDSCRDRNVFEPFRELVERNPRIILTGRITDVEAVVNSCTVGVLFSNIAKHGEGISNSIIEYMSLARPVMANDAGGTREIVHHNVNGYLVTHQTENEIAGLITGLIDNPEKCSAFGKAGRKIIEEEFVIEKMGKAFEQTYEDVLIRCRKQAQAQF</sequence>
<dbReference type="EMBL" id="LWBP01000217">
    <property type="protein sequence ID" value="OQP51698.1"/>
    <property type="molecule type" value="Genomic_DNA"/>
</dbReference>
<gene>
    <name evidence="2" type="ORF">A4R26_29410</name>
</gene>
<dbReference type="PANTHER" id="PTHR12526">
    <property type="entry name" value="GLYCOSYLTRANSFERASE"/>
    <property type="match status" value="1"/>
</dbReference>
<dbReference type="SUPFAM" id="SSF53756">
    <property type="entry name" value="UDP-Glycosyltransferase/glycogen phosphorylase"/>
    <property type="match status" value="1"/>
</dbReference>
<evidence type="ECO:0000259" key="1">
    <source>
        <dbReference type="Pfam" id="PF13439"/>
    </source>
</evidence>
<organism evidence="2 3">
    <name type="scientific">Niastella populi</name>
    <dbReference type="NCBI Taxonomy" id="550983"/>
    <lineage>
        <taxon>Bacteria</taxon>
        <taxon>Pseudomonadati</taxon>
        <taxon>Bacteroidota</taxon>
        <taxon>Chitinophagia</taxon>
        <taxon>Chitinophagales</taxon>
        <taxon>Chitinophagaceae</taxon>
        <taxon>Niastella</taxon>
    </lineage>
</organism>
<comment type="caution">
    <text evidence="2">The sequence shown here is derived from an EMBL/GenBank/DDBJ whole genome shotgun (WGS) entry which is preliminary data.</text>
</comment>
<dbReference type="Proteomes" id="UP000192276">
    <property type="component" value="Unassembled WGS sequence"/>
</dbReference>
<accession>A0A1V9F034</accession>
<evidence type="ECO:0000313" key="3">
    <source>
        <dbReference type="Proteomes" id="UP000192276"/>
    </source>
</evidence>
<dbReference type="GO" id="GO:0016757">
    <property type="term" value="F:glycosyltransferase activity"/>
    <property type="evidence" value="ECO:0007669"/>
    <property type="project" value="UniProtKB-ARBA"/>
</dbReference>
<protein>
    <submittedName>
        <fullName evidence="2">Group 1 glycosyl transferase</fullName>
    </submittedName>
</protein>